<evidence type="ECO:0000313" key="1">
    <source>
        <dbReference type="EMBL" id="AKT42606.1"/>
    </source>
</evidence>
<sequence length="165" mass="18438">MTRGATIRFRPAEIADAAALAPRLIEQDLLEIAAVSGETPLVVLEEGIGSSWPVLCVETLDGLPLAVFGVVPAREPGPERAGSVWFLATSELSHHGVAFVRASRFWLAHLHEHYDVLWNYADARNPEHLRWLQWCGFAIGQRIENYGVEKRTFIEITSRMKPAPR</sequence>
<dbReference type="Proteomes" id="UP000067626">
    <property type="component" value="Chromosome"/>
</dbReference>
<dbReference type="EMBL" id="CP012159">
    <property type="protein sequence ID" value="AKT42606.1"/>
    <property type="molecule type" value="Genomic_DNA"/>
</dbReference>
<dbReference type="SUPFAM" id="SSF55729">
    <property type="entry name" value="Acyl-CoA N-acyltransferases (Nat)"/>
    <property type="match status" value="1"/>
</dbReference>
<dbReference type="RefSeq" id="WP_050434205.1">
    <property type="nucleotide sequence ID" value="NZ_CP012159.1"/>
</dbReference>
<dbReference type="KEGG" id="ccro:CMC5_068330"/>
<reference evidence="1 2" key="1">
    <citation type="submission" date="2015-07" db="EMBL/GenBank/DDBJ databases">
        <title>Genome analysis of myxobacterium Chondromyces crocatus Cm c5 reveals a high potential for natural compound synthesis and the genetic basis for the loss of fruiting body formation.</title>
        <authorList>
            <person name="Zaburannyi N."/>
            <person name="Bunk B."/>
            <person name="Maier J."/>
            <person name="Overmann J."/>
            <person name="Mueller R."/>
        </authorList>
    </citation>
    <scope>NUCLEOTIDE SEQUENCE [LARGE SCALE GENOMIC DNA]</scope>
    <source>
        <strain evidence="1 2">Cm c5</strain>
    </source>
</reference>
<accession>A0A0K1EP34</accession>
<dbReference type="AlphaFoldDB" id="A0A0K1EP34"/>
<dbReference type="InterPro" id="IPR016181">
    <property type="entry name" value="Acyl_CoA_acyltransferase"/>
</dbReference>
<keyword evidence="2" id="KW-1185">Reference proteome</keyword>
<organism evidence="1 2">
    <name type="scientific">Chondromyces crocatus</name>
    <dbReference type="NCBI Taxonomy" id="52"/>
    <lineage>
        <taxon>Bacteria</taxon>
        <taxon>Pseudomonadati</taxon>
        <taxon>Myxococcota</taxon>
        <taxon>Polyangia</taxon>
        <taxon>Polyangiales</taxon>
        <taxon>Polyangiaceae</taxon>
        <taxon>Chondromyces</taxon>
    </lineage>
</organism>
<name>A0A0K1EP34_CHOCO</name>
<proteinExistence type="predicted"/>
<evidence type="ECO:0000313" key="2">
    <source>
        <dbReference type="Proteomes" id="UP000067626"/>
    </source>
</evidence>
<dbReference type="OrthoDB" id="5455258at2"/>
<protein>
    <recommendedName>
        <fullName evidence="3">N-acetyltransferase domain-containing protein</fullName>
    </recommendedName>
</protein>
<gene>
    <name evidence="1" type="ORF">CMC5_068330</name>
</gene>
<dbReference type="STRING" id="52.CMC5_068330"/>
<evidence type="ECO:0008006" key="3">
    <source>
        <dbReference type="Google" id="ProtNLM"/>
    </source>
</evidence>